<gene>
    <name evidence="1" type="ORF">BaRGS_00034511</name>
</gene>
<evidence type="ECO:0000313" key="2">
    <source>
        <dbReference type="Proteomes" id="UP001519460"/>
    </source>
</evidence>
<dbReference type="Proteomes" id="UP001519460">
    <property type="component" value="Unassembled WGS sequence"/>
</dbReference>
<keyword evidence="2" id="KW-1185">Reference proteome</keyword>
<organism evidence="1 2">
    <name type="scientific">Batillaria attramentaria</name>
    <dbReference type="NCBI Taxonomy" id="370345"/>
    <lineage>
        <taxon>Eukaryota</taxon>
        <taxon>Metazoa</taxon>
        <taxon>Spiralia</taxon>
        <taxon>Lophotrochozoa</taxon>
        <taxon>Mollusca</taxon>
        <taxon>Gastropoda</taxon>
        <taxon>Caenogastropoda</taxon>
        <taxon>Sorbeoconcha</taxon>
        <taxon>Cerithioidea</taxon>
        <taxon>Batillariidae</taxon>
        <taxon>Batillaria</taxon>
    </lineage>
</organism>
<name>A0ABD0JH98_9CAEN</name>
<sequence length="85" mass="8905">MHASAASKALPKQVHLRQHEGEVTESCQLSTLEPGPTAILYKACAVIELNTSGIVADRAMPVFGSVPKPNGAIVVLAENLITVLT</sequence>
<proteinExistence type="predicted"/>
<dbReference type="AlphaFoldDB" id="A0ABD0JH98"/>
<dbReference type="EMBL" id="JACVVK020000442">
    <property type="protein sequence ID" value="KAK7474268.1"/>
    <property type="molecule type" value="Genomic_DNA"/>
</dbReference>
<evidence type="ECO:0000313" key="1">
    <source>
        <dbReference type="EMBL" id="KAK7474268.1"/>
    </source>
</evidence>
<reference evidence="1 2" key="1">
    <citation type="journal article" date="2023" name="Sci. Data">
        <title>Genome assembly of the Korean intertidal mud-creeper Batillaria attramentaria.</title>
        <authorList>
            <person name="Patra A.K."/>
            <person name="Ho P.T."/>
            <person name="Jun S."/>
            <person name="Lee S.J."/>
            <person name="Kim Y."/>
            <person name="Won Y.J."/>
        </authorList>
    </citation>
    <scope>NUCLEOTIDE SEQUENCE [LARGE SCALE GENOMIC DNA]</scope>
    <source>
        <strain evidence="1">Wonlab-2016</strain>
    </source>
</reference>
<protein>
    <submittedName>
        <fullName evidence="1">Uncharacterized protein</fullName>
    </submittedName>
</protein>
<comment type="caution">
    <text evidence="1">The sequence shown here is derived from an EMBL/GenBank/DDBJ whole genome shotgun (WGS) entry which is preliminary data.</text>
</comment>
<accession>A0ABD0JH98</accession>